<comment type="similarity">
    <text evidence="5">Belongs to the TDD superfamily. DTWD2 family.</text>
</comment>
<protein>
    <recommendedName>
        <fullName evidence="1">tRNA-uridine aminocarboxypropyltransferase</fullName>
        <ecNumber evidence="1">2.5.1.25</ecNumber>
    </recommendedName>
</protein>
<keyword evidence="3" id="KW-0949">S-adenosyl-L-methionine</keyword>
<feature type="compositionally biased region" description="Low complexity" evidence="7">
    <location>
        <begin position="275"/>
        <end position="289"/>
    </location>
</feature>
<evidence type="ECO:0000313" key="9">
    <source>
        <dbReference type="EMBL" id="KAI7837764.1"/>
    </source>
</evidence>
<dbReference type="AlphaFoldDB" id="A0AAD5DNV6"/>
<keyword evidence="2" id="KW-0808">Transferase</keyword>
<accession>A0AAD5DNV6</accession>
<evidence type="ECO:0000256" key="6">
    <source>
        <dbReference type="ARBA" id="ARBA00048718"/>
    </source>
</evidence>
<evidence type="ECO:0000256" key="5">
    <source>
        <dbReference type="ARBA" id="ARBA00034489"/>
    </source>
</evidence>
<dbReference type="InterPro" id="IPR039262">
    <property type="entry name" value="DTWD2/TAPT"/>
</dbReference>
<dbReference type="InterPro" id="IPR005636">
    <property type="entry name" value="DTW"/>
</dbReference>
<organism evidence="9 10">
    <name type="scientific">Chlorella ohadii</name>
    <dbReference type="NCBI Taxonomy" id="2649997"/>
    <lineage>
        <taxon>Eukaryota</taxon>
        <taxon>Viridiplantae</taxon>
        <taxon>Chlorophyta</taxon>
        <taxon>core chlorophytes</taxon>
        <taxon>Trebouxiophyceae</taxon>
        <taxon>Chlorellales</taxon>
        <taxon>Chlorellaceae</taxon>
        <taxon>Chlorella clade</taxon>
        <taxon>Chlorella</taxon>
    </lineage>
</organism>
<dbReference type="GO" id="GO:0016432">
    <property type="term" value="F:tRNA-uridine aminocarboxypropyltransferase activity"/>
    <property type="evidence" value="ECO:0007669"/>
    <property type="project" value="UniProtKB-EC"/>
</dbReference>
<feature type="compositionally biased region" description="Low complexity" evidence="7">
    <location>
        <begin position="168"/>
        <end position="210"/>
    </location>
</feature>
<feature type="region of interest" description="Disordered" evidence="7">
    <location>
        <begin position="261"/>
        <end position="289"/>
    </location>
</feature>
<keyword evidence="4" id="KW-0819">tRNA processing</keyword>
<evidence type="ECO:0000313" key="10">
    <source>
        <dbReference type="Proteomes" id="UP001205105"/>
    </source>
</evidence>
<evidence type="ECO:0000256" key="3">
    <source>
        <dbReference type="ARBA" id="ARBA00022691"/>
    </source>
</evidence>
<dbReference type="PANTHER" id="PTHR21392:SF0">
    <property type="entry name" value="TRNA-URIDINE AMINOCARBOXYPROPYLTRANSFERASE 2"/>
    <property type="match status" value="1"/>
</dbReference>
<evidence type="ECO:0000259" key="8">
    <source>
        <dbReference type="SMART" id="SM01144"/>
    </source>
</evidence>
<gene>
    <name evidence="9" type="ORF">COHA_008395</name>
</gene>
<dbReference type="Proteomes" id="UP001205105">
    <property type="component" value="Unassembled WGS sequence"/>
</dbReference>
<evidence type="ECO:0000256" key="2">
    <source>
        <dbReference type="ARBA" id="ARBA00022679"/>
    </source>
</evidence>
<feature type="domain" description="DTW" evidence="8">
    <location>
        <begin position="28"/>
        <end position="393"/>
    </location>
</feature>
<feature type="compositionally biased region" description="Low complexity" evidence="7">
    <location>
        <begin position="138"/>
        <end position="149"/>
    </location>
</feature>
<evidence type="ECO:0000256" key="1">
    <source>
        <dbReference type="ARBA" id="ARBA00012386"/>
    </source>
</evidence>
<dbReference type="SMART" id="SM01144">
    <property type="entry name" value="DTW"/>
    <property type="match status" value="1"/>
</dbReference>
<dbReference type="GO" id="GO:0008033">
    <property type="term" value="P:tRNA processing"/>
    <property type="evidence" value="ECO:0007669"/>
    <property type="project" value="UniProtKB-KW"/>
</dbReference>
<proteinExistence type="inferred from homology"/>
<comment type="catalytic activity">
    <reaction evidence="6">
        <text>a uridine in tRNA + S-adenosyl-L-methionine = a 3-[(3S)-3-amino-3-carboxypropyl]uridine in tRNA + S-methyl-5'-thioadenosine + H(+)</text>
        <dbReference type="Rhea" id="RHEA:62432"/>
        <dbReference type="Rhea" id="RHEA-COMP:13339"/>
        <dbReference type="Rhea" id="RHEA-COMP:16092"/>
        <dbReference type="ChEBI" id="CHEBI:15378"/>
        <dbReference type="ChEBI" id="CHEBI:17509"/>
        <dbReference type="ChEBI" id="CHEBI:59789"/>
        <dbReference type="ChEBI" id="CHEBI:65315"/>
        <dbReference type="ChEBI" id="CHEBI:82930"/>
        <dbReference type="EC" id="2.5.1.25"/>
    </reaction>
</comment>
<keyword evidence="10" id="KW-1185">Reference proteome</keyword>
<dbReference type="PANTHER" id="PTHR21392">
    <property type="entry name" value="TRNA-URIDINE AMINOCARBOXYPROPYLTRANSFERASE 2"/>
    <property type="match status" value="1"/>
</dbReference>
<sequence>MPADWDLPALQQLWSDEEDAAVARDQDLMRDCERCSRPKSVCLCPWLPAVPLQTAGRIVILQHPLELKKRLATVPLLQKCLGDVAVVRARRFQPGKPEHAAFEQALQGAAAGRYPLLVLFPGANARDVQDVAAELHSHSGGTRGSCSSGCAGGQHPGGQQCEQHDVRQQLGEQQQESVQQAQQRQDQDAQQQAAAQPPSPPSATAASKAAGEADGEPLYLLLVIDGTWKQAKEMFNALRTYALQPAGPGIRVQLPPLVPAQQAQQEGAPDEGSCAQEEGPAAAGAAGAAAVQQQASQHVAAAQAAAEQRGAGEPEAAAAAAAAAGAPEAAAAGAPEAEKPVLLRMEPLEGCLTTCEAVARALGALEGPRGAAVREAILQPLAQLAHFQAQWNPSLAARLESGSGYSQARRRMGLSRVGDLAAIA</sequence>
<reference evidence="9" key="1">
    <citation type="submission" date="2020-11" db="EMBL/GenBank/DDBJ databases">
        <title>Chlorella ohadii genome sequencing and assembly.</title>
        <authorList>
            <person name="Murik O."/>
            <person name="Treves H."/>
            <person name="Kedem I."/>
            <person name="Shotland Y."/>
            <person name="Kaplan A."/>
        </authorList>
    </citation>
    <scope>NUCLEOTIDE SEQUENCE</scope>
    <source>
        <strain evidence="9">1</strain>
    </source>
</reference>
<evidence type="ECO:0000256" key="4">
    <source>
        <dbReference type="ARBA" id="ARBA00022694"/>
    </source>
</evidence>
<dbReference type="Pfam" id="PF03942">
    <property type="entry name" value="DTW"/>
    <property type="match status" value="1"/>
</dbReference>
<dbReference type="EMBL" id="JADXDR010000143">
    <property type="protein sequence ID" value="KAI7837764.1"/>
    <property type="molecule type" value="Genomic_DNA"/>
</dbReference>
<evidence type="ECO:0000256" key="7">
    <source>
        <dbReference type="SAM" id="MobiDB-lite"/>
    </source>
</evidence>
<comment type="caution">
    <text evidence="9">The sequence shown here is derived from an EMBL/GenBank/DDBJ whole genome shotgun (WGS) entry which is preliminary data.</text>
</comment>
<feature type="region of interest" description="Disordered" evidence="7">
    <location>
        <begin position="134"/>
        <end position="210"/>
    </location>
</feature>
<dbReference type="EC" id="2.5.1.25" evidence="1"/>
<name>A0AAD5DNV6_9CHLO</name>